<gene>
    <name evidence="1" type="ORF">X943_001684</name>
</gene>
<reference evidence="1" key="2">
    <citation type="submission" date="2021-05" db="EMBL/GenBank/DDBJ databases">
        <authorList>
            <person name="Pain A."/>
        </authorList>
    </citation>
    <scope>NUCLEOTIDE SEQUENCE</scope>
    <source>
        <strain evidence="1">1802A</strain>
    </source>
</reference>
<feature type="non-terminal residue" evidence="1">
    <location>
        <position position="310"/>
    </location>
</feature>
<organism evidence="1 2">
    <name type="scientific">Babesia divergens</name>
    <dbReference type="NCBI Taxonomy" id="32595"/>
    <lineage>
        <taxon>Eukaryota</taxon>
        <taxon>Sar</taxon>
        <taxon>Alveolata</taxon>
        <taxon>Apicomplexa</taxon>
        <taxon>Aconoidasida</taxon>
        <taxon>Piroplasmida</taxon>
        <taxon>Babesiidae</taxon>
        <taxon>Babesia</taxon>
    </lineage>
</organism>
<evidence type="ECO:0000313" key="2">
    <source>
        <dbReference type="Proteomes" id="UP001195914"/>
    </source>
</evidence>
<comment type="caution">
    <text evidence="1">The sequence shown here is derived from an EMBL/GenBank/DDBJ whole genome shotgun (WGS) entry which is preliminary data.</text>
</comment>
<sequence>MVCYMYYTDVFVGTKDNINNLNKALKAELKESGLTVELNELNALASGLGFLAGLPACLCKTKESVKEGLKKIYEELKTSLISCSNSKLNCDSCSNLYPCKCCVIQSINAVKECECLQTPSLEACLHLQCLQSDMEGICQCNDYDKCCLSGKCTQASGVSVGPCKFCQNLKTQSGKSVATTGLGLSPPNPIRLAKRLDTFFGDNGRKDPCACTCGTSGKSCCCLACGTGECLKSCTAQCGSKCSHGSSQCPRQKFCEAIKDVKVLVGSSEMTCCKGGEQCHCELDGSGSGTKCTASSTSGSFKCCIERSGQ</sequence>
<keyword evidence="2" id="KW-1185">Reference proteome</keyword>
<name>A0AAD9GLJ0_BABDI</name>
<proteinExistence type="predicted"/>
<reference evidence="1" key="1">
    <citation type="journal article" date="2014" name="Nucleic Acids Res.">
        <title>The evolutionary dynamics of variant antigen genes in Babesia reveal a history of genomic innovation underlying host-parasite interaction.</title>
        <authorList>
            <person name="Jackson A.P."/>
            <person name="Otto T.D."/>
            <person name="Darby A."/>
            <person name="Ramaprasad A."/>
            <person name="Xia D."/>
            <person name="Echaide I.E."/>
            <person name="Farber M."/>
            <person name="Gahlot S."/>
            <person name="Gamble J."/>
            <person name="Gupta D."/>
            <person name="Gupta Y."/>
            <person name="Jackson L."/>
            <person name="Malandrin L."/>
            <person name="Malas T.B."/>
            <person name="Moussa E."/>
            <person name="Nair M."/>
            <person name="Reid A.J."/>
            <person name="Sanders M."/>
            <person name="Sharma J."/>
            <person name="Tracey A."/>
            <person name="Quail M.A."/>
            <person name="Weir W."/>
            <person name="Wastling J.M."/>
            <person name="Hall N."/>
            <person name="Willadsen P."/>
            <person name="Lingelbach K."/>
            <person name="Shiels B."/>
            <person name="Tait A."/>
            <person name="Berriman M."/>
            <person name="Allred D.R."/>
            <person name="Pain A."/>
        </authorList>
    </citation>
    <scope>NUCLEOTIDE SEQUENCE</scope>
    <source>
        <strain evidence="1">1802A</strain>
    </source>
</reference>
<dbReference type="Proteomes" id="UP001195914">
    <property type="component" value="Unassembled WGS sequence"/>
</dbReference>
<accession>A0AAD9GLJ0</accession>
<evidence type="ECO:0000313" key="1">
    <source>
        <dbReference type="EMBL" id="KAK1940750.1"/>
    </source>
</evidence>
<dbReference type="AlphaFoldDB" id="A0AAD9GLJ0"/>
<protein>
    <submittedName>
        <fullName evidence="1">Uncharacterized protein</fullName>
    </submittedName>
</protein>
<dbReference type="EMBL" id="JAHBMH010000001">
    <property type="protein sequence ID" value="KAK1940750.1"/>
    <property type="molecule type" value="Genomic_DNA"/>
</dbReference>